<keyword evidence="1" id="KW-0472">Membrane</keyword>
<evidence type="ECO:0000313" key="3">
    <source>
        <dbReference type="Proteomes" id="UP000077755"/>
    </source>
</evidence>
<sequence length="167" mass="19298">MFIHFNGENSKDLPSTIPEAFQLYCGTGSLWLIRVWQSYMKGASPNDQTSFPWFVHAYISLGISFCAITCLGIFVAHTAYSHFLSCYISVMSILLFVETLMMAHLFLSLEWEKVWRFDDFKDYVELDFNDRFNACLDLGLDEPFIAKTYVQGAAKRQTSEFRSFKDS</sequence>
<gene>
    <name evidence="2" type="ORF">DCAR_0521865</name>
</gene>
<evidence type="ECO:0000313" key="2">
    <source>
        <dbReference type="EMBL" id="WOH02476.1"/>
    </source>
</evidence>
<keyword evidence="1" id="KW-1133">Transmembrane helix</keyword>
<reference evidence="2" key="1">
    <citation type="journal article" date="2016" name="Nat. Genet.">
        <title>A high-quality carrot genome assembly provides new insights into carotenoid accumulation and asterid genome evolution.</title>
        <authorList>
            <person name="Iorizzo M."/>
            <person name="Ellison S."/>
            <person name="Senalik D."/>
            <person name="Zeng P."/>
            <person name="Satapoomin P."/>
            <person name="Huang J."/>
            <person name="Bowman M."/>
            <person name="Iovene M."/>
            <person name="Sanseverino W."/>
            <person name="Cavagnaro P."/>
            <person name="Yildiz M."/>
            <person name="Macko-Podgorni A."/>
            <person name="Moranska E."/>
            <person name="Grzebelus E."/>
            <person name="Grzebelus D."/>
            <person name="Ashrafi H."/>
            <person name="Zheng Z."/>
            <person name="Cheng S."/>
            <person name="Spooner D."/>
            <person name="Van Deynze A."/>
            <person name="Simon P."/>
        </authorList>
    </citation>
    <scope>NUCLEOTIDE SEQUENCE</scope>
    <source>
        <tissue evidence="2">Leaf</tissue>
    </source>
</reference>
<evidence type="ECO:0000256" key="1">
    <source>
        <dbReference type="SAM" id="Phobius"/>
    </source>
</evidence>
<accession>A0AAF0X9U8</accession>
<dbReference type="Proteomes" id="UP000077755">
    <property type="component" value="Chromosome 5"/>
</dbReference>
<dbReference type="AlphaFoldDB" id="A0AAF0X9U8"/>
<feature type="transmembrane region" description="Helical" evidence="1">
    <location>
        <begin position="51"/>
        <end position="76"/>
    </location>
</feature>
<organism evidence="2 3">
    <name type="scientific">Daucus carota subsp. sativus</name>
    <name type="common">Carrot</name>
    <dbReference type="NCBI Taxonomy" id="79200"/>
    <lineage>
        <taxon>Eukaryota</taxon>
        <taxon>Viridiplantae</taxon>
        <taxon>Streptophyta</taxon>
        <taxon>Embryophyta</taxon>
        <taxon>Tracheophyta</taxon>
        <taxon>Spermatophyta</taxon>
        <taxon>Magnoliopsida</taxon>
        <taxon>eudicotyledons</taxon>
        <taxon>Gunneridae</taxon>
        <taxon>Pentapetalae</taxon>
        <taxon>asterids</taxon>
        <taxon>campanulids</taxon>
        <taxon>Apiales</taxon>
        <taxon>Apiaceae</taxon>
        <taxon>Apioideae</taxon>
        <taxon>Scandiceae</taxon>
        <taxon>Daucinae</taxon>
        <taxon>Daucus</taxon>
        <taxon>Daucus sect. Daucus</taxon>
    </lineage>
</organism>
<reference evidence="2" key="2">
    <citation type="submission" date="2022-03" db="EMBL/GenBank/DDBJ databases">
        <title>Draft title - Genomic analysis of global carrot germplasm unveils the trajectory of domestication and the origin of high carotenoid orange carrot.</title>
        <authorList>
            <person name="Iorizzo M."/>
            <person name="Ellison S."/>
            <person name="Senalik D."/>
            <person name="Macko-Podgorni A."/>
            <person name="Grzebelus D."/>
            <person name="Bostan H."/>
            <person name="Rolling W."/>
            <person name="Curaba J."/>
            <person name="Simon P."/>
        </authorList>
    </citation>
    <scope>NUCLEOTIDE SEQUENCE</scope>
    <source>
        <tissue evidence="2">Leaf</tissue>
    </source>
</reference>
<feature type="transmembrane region" description="Helical" evidence="1">
    <location>
        <begin position="82"/>
        <end position="107"/>
    </location>
</feature>
<name>A0AAF0X9U8_DAUCS</name>
<keyword evidence="3" id="KW-1185">Reference proteome</keyword>
<protein>
    <submittedName>
        <fullName evidence="2">Uncharacterized protein</fullName>
    </submittedName>
</protein>
<dbReference type="EMBL" id="CP093347">
    <property type="protein sequence ID" value="WOH02476.1"/>
    <property type="molecule type" value="Genomic_DNA"/>
</dbReference>
<keyword evidence="1" id="KW-0812">Transmembrane</keyword>
<proteinExistence type="predicted"/>